<gene>
    <name evidence="2" type="ORF">H8R02_22420</name>
</gene>
<dbReference type="EMBL" id="JACORU010000010">
    <property type="protein sequence ID" value="MBC5767239.1"/>
    <property type="molecule type" value="Genomic_DNA"/>
</dbReference>
<comment type="caution">
    <text evidence="2">The sequence shown here is derived from an EMBL/GenBank/DDBJ whole genome shotgun (WGS) entry which is preliminary data.</text>
</comment>
<evidence type="ECO:0000313" key="2">
    <source>
        <dbReference type="EMBL" id="MBC5767239.1"/>
    </source>
</evidence>
<dbReference type="InterPro" id="IPR049212">
    <property type="entry name" value="DUF6815"/>
</dbReference>
<dbReference type="Proteomes" id="UP000596827">
    <property type="component" value="Unassembled WGS sequence"/>
</dbReference>
<accession>A0A923S451</accession>
<reference evidence="2" key="1">
    <citation type="submission" date="2020-08" db="EMBL/GenBank/DDBJ databases">
        <title>Ramlibacter sp. GTP1 16S ribosomal RNA gene genome sequencing and assembly.</title>
        <authorList>
            <person name="Kang M."/>
        </authorList>
    </citation>
    <scope>NUCLEOTIDE SEQUENCE</scope>
    <source>
        <strain evidence="2">GTP1</strain>
    </source>
</reference>
<evidence type="ECO:0000313" key="3">
    <source>
        <dbReference type="Proteomes" id="UP000596827"/>
    </source>
</evidence>
<dbReference type="SUPFAM" id="SSF56059">
    <property type="entry name" value="Glutathione synthetase ATP-binding domain-like"/>
    <property type="match status" value="1"/>
</dbReference>
<evidence type="ECO:0000259" key="1">
    <source>
        <dbReference type="Pfam" id="PF20668"/>
    </source>
</evidence>
<dbReference type="NCBIfam" id="NF033816">
    <property type="entry name" value="Cj0069_fam"/>
    <property type="match status" value="1"/>
</dbReference>
<name>A0A923S451_9BURK</name>
<protein>
    <submittedName>
        <fullName evidence="2">Cj0069 family protein</fullName>
    </submittedName>
</protein>
<proteinExistence type="predicted"/>
<dbReference type="Pfam" id="PF20668">
    <property type="entry name" value="DUF6815"/>
    <property type="match status" value="1"/>
</dbReference>
<feature type="domain" description="DUF6815" evidence="1">
    <location>
        <begin position="220"/>
        <end position="324"/>
    </location>
</feature>
<sequence length="345" mass="38099">MTLQTSPIALLYPGDRAARDRSDPAQSRFADLFDAFAAAGTPAMPAIWHDDFAGEVEAQLQAARVVLVWCNPIEGGRRRDALDAMLRRLSARGVVVSSHPDAILKLGTKDVLYDTRELPFGSDVQRVDCLSQLEAELPQRLARGPRVLKQYRGQSGNGVWRVEAVDPSSPWTKLRVRHAQRGAVEETITPAALRGTLAPYFERESGGHMIDQAWQTRLPEGMVRAYLVGDRVAGFGVQAVNALYPATNGDAPQPGPRLYHGPELAPYRGLRRKLETEWIEMLRSCVGLPREQLPLLWDCDFLLGERRDGEDERYVLCEINVSSVAPFPPSAIAPLVAAAQACVER</sequence>
<keyword evidence="3" id="KW-1185">Reference proteome</keyword>
<organism evidence="2 3">
    <name type="scientific">Ramlibacter albus</name>
    <dbReference type="NCBI Taxonomy" id="2079448"/>
    <lineage>
        <taxon>Bacteria</taxon>
        <taxon>Pseudomonadati</taxon>
        <taxon>Pseudomonadota</taxon>
        <taxon>Betaproteobacteria</taxon>
        <taxon>Burkholderiales</taxon>
        <taxon>Comamonadaceae</taxon>
        <taxon>Ramlibacter</taxon>
    </lineage>
</organism>
<dbReference type="AlphaFoldDB" id="A0A923S451"/>